<evidence type="ECO:0000256" key="3">
    <source>
        <dbReference type="ARBA" id="ARBA00023163"/>
    </source>
</evidence>
<accession>A0ABV6JMZ0</accession>
<dbReference type="PANTHER" id="PTHR30136:SF35">
    <property type="entry name" value="HTH-TYPE TRANSCRIPTIONAL REGULATOR RV1719"/>
    <property type="match status" value="1"/>
</dbReference>
<keyword evidence="3" id="KW-0804">Transcription</keyword>
<dbReference type="PANTHER" id="PTHR30136">
    <property type="entry name" value="HELIX-TURN-HELIX TRANSCRIPTIONAL REGULATOR, ICLR FAMILY"/>
    <property type="match status" value="1"/>
</dbReference>
<dbReference type="InterPro" id="IPR036390">
    <property type="entry name" value="WH_DNA-bd_sf"/>
</dbReference>
<dbReference type="InterPro" id="IPR036388">
    <property type="entry name" value="WH-like_DNA-bd_sf"/>
</dbReference>
<comment type="caution">
    <text evidence="6">The sequence shown here is derived from an EMBL/GenBank/DDBJ whole genome shotgun (WGS) entry which is preliminary data.</text>
</comment>
<gene>
    <name evidence="6" type="ORF">ACFFGY_01230</name>
</gene>
<dbReference type="InterPro" id="IPR050707">
    <property type="entry name" value="HTH_MetabolicPath_Reg"/>
</dbReference>
<dbReference type="Gene3D" id="3.30.450.40">
    <property type="match status" value="1"/>
</dbReference>
<dbReference type="RefSeq" id="WP_377042535.1">
    <property type="nucleotide sequence ID" value="NZ_JBHLUN010000001.1"/>
</dbReference>
<keyword evidence="2" id="KW-0238">DNA-binding</keyword>
<evidence type="ECO:0000256" key="1">
    <source>
        <dbReference type="ARBA" id="ARBA00023015"/>
    </source>
</evidence>
<dbReference type="InterPro" id="IPR029016">
    <property type="entry name" value="GAF-like_dom_sf"/>
</dbReference>
<feature type="domain" description="IclR-ED" evidence="5">
    <location>
        <begin position="75"/>
        <end position="259"/>
    </location>
</feature>
<dbReference type="SMART" id="SM00346">
    <property type="entry name" value="HTH_ICLR"/>
    <property type="match status" value="1"/>
</dbReference>
<name>A0ABV6JMZ0_9PROT</name>
<dbReference type="PROSITE" id="PS51078">
    <property type="entry name" value="ICLR_ED"/>
    <property type="match status" value="1"/>
</dbReference>
<evidence type="ECO:0000256" key="2">
    <source>
        <dbReference type="ARBA" id="ARBA00023125"/>
    </source>
</evidence>
<dbReference type="Proteomes" id="UP001589865">
    <property type="component" value="Unassembled WGS sequence"/>
</dbReference>
<dbReference type="EMBL" id="JBHLUN010000001">
    <property type="protein sequence ID" value="MFC0406850.1"/>
    <property type="molecule type" value="Genomic_DNA"/>
</dbReference>
<dbReference type="SUPFAM" id="SSF46785">
    <property type="entry name" value="Winged helix' DNA-binding domain"/>
    <property type="match status" value="1"/>
</dbReference>
<protein>
    <submittedName>
        <fullName evidence="6">IclR family transcriptional regulator</fullName>
    </submittedName>
</protein>
<dbReference type="Pfam" id="PF01614">
    <property type="entry name" value="IclR_C"/>
    <property type="match status" value="1"/>
</dbReference>
<dbReference type="InterPro" id="IPR014757">
    <property type="entry name" value="Tscrpt_reg_IclR_C"/>
</dbReference>
<proteinExistence type="predicted"/>
<evidence type="ECO:0000259" key="4">
    <source>
        <dbReference type="PROSITE" id="PS51077"/>
    </source>
</evidence>
<evidence type="ECO:0000259" key="5">
    <source>
        <dbReference type="PROSITE" id="PS51078"/>
    </source>
</evidence>
<evidence type="ECO:0000313" key="7">
    <source>
        <dbReference type="Proteomes" id="UP001589865"/>
    </source>
</evidence>
<evidence type="ECO:0000313" key="6">
    <source>
        <dbReference type="EMBL" id="MFC0406850.1"/>
    </source>
</evidence>
<dbReference type="PROSITE" id="PS51077">
    <property type="entry name" value="HTH_ICLR"/>
    <property type="match status" value="1"/>
</dbReference>
<keyword evidence="1" id="KW-0805">Transcription regulation</keyword>
<sequence length="267" mass="28675">MAETMPSLPAPRGPLSMERIFGIITSIASNARGKSLTQLSHELDTPKTSLLNLLPGLTAAGYLLRDGHQYRLGPKAFQLAGAILHSNQEVASIVRPLLQRLATDTGKTVTFCVLAPDERAILHIVKEESRAAMRFVVDEGHRAPLHSTAGGRVILAFRPGNWVERFVNHARLTPQTRRTITSADALWSSIEEVRRVGYAITRGETYDTVGAVAAPVHGTEGFIGAVVAAGAVESVIENEQALSAAVRNTADDLSSLLRGRSASEDQP</sequence>
<dbReference type="Gene3D" id="1.10.10.10">
    <property type="entry name" value="Winged helix-like DNA-binding domain superfamily/Winged helix DNA-binding domain"/>
    <property type="match status" value="1"/>
</dbReference>
<organism evidence="6 7">
    <name type="scientific">Roseomonas elaeocarpi</name>
    <dbReference type="NCBI Taxonomy" id="907779"/>
    <lineage>
        <taxon>Bacteria</taxon>
        <taxon>Pseudomonadati</taxon>
        <taxon>Pseudomonadota</taxon>
        <taxon>Alphaproteobacteria</taxon>
        <taxon>Acetobacterales</taxon>
        <taxon>Roseomonadaceae</taxon>
        <taxon>Roseomonas</taxon>
    </lineage>
</organism>
<reference evidence="6 7" key="1">
    <citation type="submission" date="2024-09" db="EMBL/GenBank/DDBJ databases">
        <authorList>
            <person name="Sun Q."/>
            <person name="Mori K."/>
        </authorList>
    </citation>
    <scope>NUCLEOTIDE SEQUENCE [LARGE SCALE GENOMIC DNA]</scope>
    <source>
        <strain evidence="6 7">TBRC 5777</strain>
    </source>
</reference>
<keyword evidence="7" id="KW-1185">Reference proteome</keyword>
<dbReference type="InterPro" id="IPR005471">
    <property type="entry name" value="Tscrpt_reg_IclR_N"/>
</dbReference>
<dbReference type="SUPFAM" id="SSF55781">
    <property type="entry name" value="GAF domain-like"/>
    <property type="match status" value="1"/>
</dbReference>
<dbReference type="Pfam" id="PF09339">
    <property type="entry name" value="HTH_IclR"/>
    <property type="match status" value="1"/>
</dbReference>
<feature type="domain" description="HTH iclR-type" evidence="4">
    <location>
        <begin position="14"/>
        <end position="74"/>
    </location>
</feature>